<dbReference type="RefSeq" id="WP_180097721.1">
    <property type="nucleotide sequence ID" value="NZ_CADIKR010000001.1"/>
</dbReference>
<keyword evidence="3" id="KW-1003">Cell membrane</keyword>
<keyword evidence="3" id="KW-0472">Membrane</keyword>
<comment type="similarity">
    <text evidence="1">Belongs to the ABC transporter superfamily.</text>
</comment>
<dbReference type="GO" id="GO:0005524">
    <property type="term" value="F:ATP binding"/>
    <property type="evidence" value="ECO:0007669"/>
    <property type="project" value="UniProtKB-KW"/>
</dbReference>
<dbReference type="InterPro" id="IPR003593">
    <property type="entry name" value="AAA+_ATPase"/>
</dbReference>
<keyword evidence="8" id="KW-1185">Reference proteome</keyword>
<organism evidence="7 8">
    <name type="scientific">Achromobacter mucicolens</name>
    <dbReference type="NCBI Taxonomy" id="1389922"/>
    <lineage>
        <taxon>Bacteria</taxon>
        <taxon>Pseudomonadati</taxon>
        <taxon>Pseudomonadota</taxon>
        <taxon>Betaproteobacteria</taxon>
        <taxon>Burkholderiales</taxon>
        <taxon>Alcaligenaceae</taxon>
        <taxon>Achromobacter</taxon>
    </lineage>
</organism>
<evidence type="ECO:0000256" key="5">
    <source>
        <dbReference type="ARBA" id="ARBA00022840"/>
    </source>
</evidence>
<reference evidence="7 8" key="1">
    <citation type="submission" date="2020-04" db="EMBL/GenBank/DDBJ databases">
        <authorList>
            <person name="De Canck E."/>
        </authorList>
    </citation>
    <scope>NUCLEOTIDE SEQUENCE [LARGE SCALE GENOMIC DNA]</scope>
    <source>
        <strain evidence="7 8">LMG 3415</strain>
    </source>
</reference>
<dbReference type="Proteomes" id="UP000507140">
    <property type="component" value="Unassembled WGS sequence"/>
</dbReference>
<dbReference type="InterPro" id="IPR027417">
    <property type="entry name" value="P-loop_NTPase"/>
</dbReference>
<accession>A0ABM8L856</accession>
<evidence type="ECO:0000313" key="8">
    <source>
        <dbReference type="Proteomes" id="UP000507140"/>
    </source>
</evidence>
<dbReference type="Pfam" id="PF00005">
    <property type="entry name" value="ABC_tran"/>
    <property type="match status" value="1"/>
</dbReference>
<dbReference type="CDD" id="cd03230">
    <property type="entry name" value="ABC_DR_subfamily_A"/>
    <property type="match status" value="1"/>
</dbReference>
<evidence type="ECO:0000256" key="1">
    <source>
        <dbReference type="ARBA" id="ARBA00005417"/>
    </source>
</evidence>
<dbReference type="PANTHER" id="PTHR43335">
    <property type="entry name" value="ABC TRANSPORTER, ATP-BINDING PROTEIN"/>
    <property type="match status" value="1"/>
</dbReference>
<evidence type="ECO:0000259" key="6">
    <source>
        <dbReference type="PROSITE" id="PS50893"/>
    </source>
</evidence>
<dbReference type="PROSITE" id="PS00211">
    <property type="entry name" value="ABC_TRANSPORTER_1"/>
    <property type="match status" value="1"/>
</dbReference>
<dbReference type="InterPro" id="IPR017871">
    <property type="entry name" value="ABC_transporter-like_CS"/>
</dbReference>
<comment type="caution">
    <text evidence="7">The sequence shown here is derived from an EMBL/GenBank/DDBJ whole genome shotgun (WGS) entry which is preliminary data.</text>
</comment>
<dbReference type="SMART" id="SM00382">
    <property type="entry name" value="AAA"/>
    <property type="match status" value="1"/>
</dbReference>
<dbReference type="PANTHER" id="PTHR43335:SF4">
    <property type="entry name" value="ABC TRANSPORTER, ATP-BINDING PROTEIN"/>
    <property type="match status" value="1"/>
</dbReference>
<evidence type="ECO:0000256" key="3">
    <source>
        <dbReference type="ARBA" id="ARBA00022475"/>
    </source>
</evidence>
<dbReference type="EMBL" id="CADIKR010000001">
    <property type="protein sequence ID" value="CAB3826829.1"/>
    <property type="molecule type" value="Genomic_DNA"/>
</dbReference>
<protein>
    <submittedName>
        <fullName evidence="7">Vitamin B12 import ATP-binding protein BtuD</fullName>
    </submittedName>
</protein>
<dbReference type="InterPro" id="IPR003439">
    <property type="entry name" value="ABC_transporter-like_ATP-bd"/>
</dbReference>
<sequence length="335" mass="35376">MEPAVALHQVSKSFGSRQVLESLSLSVRPGEILGLLGPNGSGKTTTLRLMAGFYTPDSGRIAIRGREPAPGRGNADIGYLPERAPLYDALTVTQYLEFGAGVKVQGGARARRQAIERAIDGFDLQGVARSVIGRLSKGQRQRVGLAQAVLNDPPVLLLDEATNGLDPVQIVEARAMIRRCAEGRAVVFSSHLMQEVEALCSRIAILRQGRLVQDQPLGGSQAALQMQLSLPTAKHAALHSALCACPGVKAVDITLLDAGTSKWRVTWDPPGATAATNQIASATSNATTNAAACDAVMRTALSHAELRAVLPAQEAVEARLLAALAPNDPPLRRRA</sequence>
<dbReference type="Gene3D" id="3.40.50.300">
    <property type="entry name" value="P-loop containing nucleotide triphosphate hydrolases"/>
    <property type="match status" value="1"/>
</dbReference>
<name>A0ABM8L856_9BURK</name>
<evidence type="ECO:0000256" key="2">
    <source>
        <dbReference type="ARBA" id="ARBA00022448"/>
    </source>
</evidence>
<evidence type="ECO:0000256" key="4">
    <source>
        <dbReference type="ARBA" id="ARBA00022741"/>
    </source>
</evidence>
<proteinExistence type="inferred from homology"/>
<keyword evidence="5 7" id="KW-0067">ATP-binding</keyword>
<evidence type="ECO:0000313" key="7">
    <source>
        <dbReference type="EMBL" id="CAB3826829.1"/>
    </source>
</evidence>
<keyword evidence="2" id="KW-0813">Transport</keyword>
<gene>
    <name evidence="7" type="primary">btuD_4</name>
    <name evidence="7" type="ORF">LMG3415_00703</name>
</gene>
<keyword evidence="4" id="KW-0547">Nucleotide-binding</keyword>
<dbReference type="SUPFAM" id="SSF52540">
    <property type="entry name" value="P-loop containing nucleoside triphosphate hydrolases"/>
    <property type="match status" value="1"/>
</dbReference>
<dbReference type="PROSITE" id="PS50893">
    <property type="entry name" value="ABC_TRANSPORTER_2"/>
    <property type="match status" value="1"/>
</dbReference>
<feature type="domain" description="ABC transporter" evidence="6">
    <location>
        <begin position="5"/>
        <end position="233"/>
    </location>
</feature>